<organism evidence="2 3">
    <name type="scientific">Pristionchus entomophagus</name>
    <dbReference type="NCBI Taxonomy" id="358040"/>
    <lineage>
        <taxon>Eukaryota</taxon>
        <taxon>Metazoa</taxon>
        <taxon>Ecdysozoa</taxon>
        <taxon>Nematoda</taxon>
        <taxon>Chromadorea</taxon>
        <taxon>Rhabditida</taxon>
        <taxon>Rhabditina</taxon>
        <taxon>Diplogasteromorpha</taxon>
        <taxon>Diplogasteroidea</taxon>
        <taxon>Neodiplogasteridae</taxon>
        <taxon>Pristionchus</taxon>
    </lineage>
</organism>
<dbReference type="InterPro" id="IPR013783">
    <property type="entry name" value="Ig-like_fold"/>
</dbReference>
<proteinExistence type="predicted"/>
<dbReference type="PANTHER" id="PTHR22947">
    <property type="entry name" value="MAJOR SPERM PROTEIN"/>
    <property type="match status" value="1"/>
</dbReference>
<dbReference type="InterPro" id="IPR008962">
    <property type="entry name" value="PapD-like_sf"/>
</dbReference>
<dbReference type="AlphaFoldDB" id="A0AAV5SEH0"/>
<dbReference type="Proteomes" id="UP001432027">
    <property type="component" value="Unassembled WGS sequence"/>
</dbReference>
<dbReference type="InterPro" id="IPR051774">
    <property type="entry name" value="Sperm-specific_class_P"/>
</dbReference>
<protein>
    <recommendedName>
        <fullName evidence="1">MSP domain-containing protein</fullName>
    </recommendedName>
</protein>
<reference evidence="2" key="1">
    <citation type="submission" date="2023-10" db="EMBL/GenBank/DDBJ databases">
        <title>Genome assembly of Pristionchus species.</title>
        <authorList>
            <person name="Yoshida K."/>
            <person name="Sommer R.J."/>
        </authorList>
    </citation>
    <scope>NUCLEOTIDE SEQUENCE</scope>
    <source>
        <strain evidence="2">RS0144</strain>
    </source>
</reference>
<evidence type="ECO:0000313" key="3">
    <source>
        <dbReference type="Proteomes" id="UP001432027"/>
    </source>
</evidence>
<dbReference type="InterPro" id="IPR000535">
    <property type="entry name" value="MSP_dom"/>
</dbReference>
<dbReference type="Pfam" id="PF00635">
    <property type="entry name" value="Motile_Sperm"/>
    <property type="match status" value="1"/>
</dbReference>
<name>A0AAV5SEH0_9BILA</name>
<dbReference type="Gene3D" id="2.60.40.10">
    <property type="entry name" value="Immunoglobulins"/>
    <property type="match status" value="1"/>
</dbReference>
<feature type="domain" description="MSP" evidence="1">
    <location>
        <begin position="47"/>
        <end position="83"/>
    </location>
</feature>
<comment type="caution">
    <text evidence="2">The sequence shown here is derived from an EMBL/GenBank/DDBJ whole genome shotgun (WGS) entry which is preliminary data.</text>
</comment>
<accession>A0AAV5SEH0</accession>
<dbReference type="PANTHER" id="PTHR22947:SF18">
    <property type="entry name" value="MAJOR SPERM PROTEIN"/>
    <property type="match status" value="1"/>
</dbReference>
<dbReference type="SUPFAM" id="SSF49354">
    <property type="entry name" value="PapD-like"/>
    <property type="match status" value="1"/>
</dbReference>
<gene>
    <name evidence="2" type="ORF">PENTCL1PPCAC_1974</name>
</gene>
<sequence length="207" mass="24042">VVKKAAIASDIYVWTNDDPDLEIVEPQMRVSINKNYLHYGRKDDRPPQKHTITITNHGDSPVAFKVQCSDNVNYFVNEKYGLIAGHVIREMPDIRGPNFFDLWVWRRPCTCTPQAVGLYEQRTDVLQILIAPAFSYTVAPATYFHHSKPYEVLRASLLYTGKAWEKKANIACLMRSWRHWNTWERELKELKEKKTAETSVFLSPSIQ</sequence>
<evidence type="ECO:0000259" key="1">
    <source>
        <dbReference type="Pfam" id="PF00635"/>
    </source>
</evidence>
<feature type="non-terminal residue" evidence="2">
    <location>
        <position position="1"/>
    </location>
</feature>
<evidence type="ECO:0000313" key="2">
    <source>
        <dbReference type="EMBL" id="GMS79799.1"/>
    </source>
</evidence>
<keyword evidence="3" id="KW-1185">Reference proteome</keyword>
<dbReference type="EMBL" id="BTSX01000001">
    <property type="protein sequence ID" value="GMS79799.1"/>
    <property type="molecule type" value="Genomic_DNA"/>
</dbReference>